<comment type="caution">
    <text evidence="2">The sequence shown here is derived from an EMBL/GenBank/DDBJ whole genome shotgun (WGS) entry which is preliminary data.</text>
</comment>
<accession>A0A1B9ANG9</accession>
<organism evidence="2 3">
    <name type="scientific">Pseudobacillus wudalianchiensis</name>
    <dbReference type="NCBI Taxonomy" id="1743143"/>
    <lineage>
        <taxon>Bacteria</taxon>
        <taxon>Bacillati</taxon>
        <taxon>Bacillota</taxon>
        <taxon>Bacilli</taxon>
        <taxon>Bacillales</taxon>
        <taxon>Bacillaceae</taxon>
        <taxon>Pseudobacillus</taxon>
    </lineage>
</organism>
<reference evidence="3" key="1">
    <citation type="submission" date="2016-05" db="EMBL/GenBank/DDBJ databases">
        <authorList>
            <person name="Liu B."/>
            <person name="Wang J."/>
            <person name="Zhu Y."/>
            <person name="Liu G."/>
            <person name="Chen Q."/>
            <person name="Chen Z."/>
            <person name="Lan J."/>
            <person name="Che J."/>
            <person name="Ge C."/>
            <person name="Shi H."/>
            <person name="Pan Z."/>
            <person name="Liu X."/>
        </authorList>
    </citation>
    <scope>NUCLEOTIDE SEQUENCE [LARGE SCALE GENOMIC DNA]</scope>
    <source>
        <strain evidence="3">FJAT-27215</strain>
    </source>
</reference>
<protein>
    <recommendedName>
        <fullName evidence="1">Putative exodeoxyribonuclease 8 PDDEXK-like domain-containing protein</fullName>
    </recommendedName>
</protein>
<feature type="domain" description="Putative exodeoxyribonuclease 8 PDDEXK-like" evidence="1">
    <location>
        <begin position="22"/>
        <end position="250"/>
    </location>
</feature>
<dbReference type="Gene3D" id="3.90.320.10">
    <property type="match status" value="1"/>
</dbReference>
<evidence type="ECO:0000259" key="1">
    <source>
        <dbReference type="Pfam" id="PF12684"/>
    </source>
</evidence>
<keyword evidence="3" id="KW-1185">Reference proteome</keyword>
<dbReference type="AlphaFoldDB" id="A0A1B9ANG9"/>
<dbReference type="InterPro" id="IPR024432">
    <property type="entry name" value="Put_RecE_PDDEXK-like_dom"/>
</dbReference>
<name>A0A1B9ANG9_9BACI</name>
<gene>
    <name evidence="2" type="ORF">A8F95_11305</name>
</gene>
<sequence>MQRWTLTKENYHSIEANQKFFSVSQFKSFIECEAKTMAELNGAYKEPHSNALLVGSYVHAAFESNEAFEQFIEENNRAIFKSRGGKYSDFETADRMIEALKRDPFAMFAMEGEKEEIYTAYLFGAYWKIKVDSIHHSRRTFSDLKTTQDLYKRYWSVKYDNWVSFVEAWDYVLQMALYRRVLQEATGSTYTPYIVAVTKENPPNKAVLHFDETRFNFEYEYIEMKMERLIEVKAGKVDPVRCEKCDYCRMTKQLNDTIEVGELIWQ</sequence>
<dbReference type="InterPro" id="IPR011604">
    <property type="entry name" value="PDDEXK-like_dom_sf"/>
</dbReference>
<evidence type="ECO:0000313" key="3">
    <source>
        <dbReference type="Proteomes" id="UP000092578"/>
    </source>
</evidence>
<dbReference type="Pfam" id="PF12684">
    <property type="entry name" value="DUF3799"/>
    <property type="match status" value="1"/>
</dbReference>
<evidence type="ECO:0000313" key="2">
    <source>
        <dbReference type="EMBL" id="OCA85392.1"/>
    </source>
</evidence>
<dbReference type="Proteomes" id="UP000092578">
    <property type="component" value="Unassembled WGS sequence"/>
</dbReference>
<dbReference type="EMBL" id="MAYT01000027">
    <property type="protein sequence ID" value="OCA85392.1"/>
    <property type="molecule type" value="Genomic_DNA"/>
</dbReference>
<proteinExistence type="predicted"/>